<evidence type="ECO:0000313" key="3">
    <source>
        <dbReference type="EMBL" id="MEE2566506.1"/>
    </source>
</evidence>
<dbReference type="Pfam" id="PF01497">
    <property type="entry name" value="Peripla_BP_2"/>
    <property type="match status" value="1"/>
</dbReference>
<evidence type="ECO:0000259" key="2">
    <source>
        <dbReference type="PROSITE" id="PS50983"/>
    </source>
</evidence>
<protein>
    <submittedName>
        <fullName evidence="3">ABC transporter substrate-binding protein</fullName>
    </submittedName>
</protein>
<proteinExistence type="predicted"/>
<feature type="signal peptide" evidence="1">
    <location>
        <begin position="1"/>
        <end position="20"/>
    </location>
</feature>
<organism evidence="3 4">
    <name type="scientific">Hyphobacterium marinum</name>
    <dbReference type="NCBI Taxonomy" id="3116574"/>
    <lineage>
        <taxon>Bacteria</taxon>
        <taxon>Pseudomonadati</taxon>
        <taxon>Pseudomonadota</taxon>
        <taxon>Alphaproteobacteria</taxon>
        <taxon>Maricaulales</taxon>
        <taxon>Maricaulaceae</taxon>
        <taxon>Hyphobacterium</taxon>
    </lineage>
</organism>
<reference evidence="3 4" key="1">
    <citation type="submission" date="2024-01" db="EMBL/GenBank/DDBJ databases">
        <title>Hyphobacterium bacterium isolated from marine sediment.</title>
        <authorList>
            <person name="Zhao S."/>
        </authorList>
    </citation>
    <scope>NUCLEOTIDE SEQUENCE [LARGE SCALE GENOMIC DNA]</scope>
    <source>
        <strain evidence="3 4">Y60-23</strain>
    </source>
</reference>
<accession>A0ABU7LYH5</accession>
<evidence type="ECO:0000256" key="1">
    <source>
        <dbReference type="SAM" id="SignalP"/>
    </source>
</evidence>
<keyword evidence="4" id="KW-1185">Reference proteome</keyword>
<dbReference type="PANTHER" id="PTHR30535">
    <property type="entry name" value="VITAMIN B12-BINDING PROTEIN"/>
    <property type="match status" value="1"/>
</dbReference>
<dbReference type="EMBL" id="JAZDRO010000002">
    <property type="protein sequence ID" value="MEE2566506.1"/>
    <property type="molecule type" value="Genomic_DNA"/>
</dbReference>
<dbReference type="InterPro" id="IPR002491">
    <property type="entry name" value="ABC_transptr_periplasmic_BD"/>
</dbReference>
<dbReference type="Gene3D" id="3.40.50.1980">
    <property type="entry name" value="Nitrogenase molybdenum iron protein domain"/>
    <property type="match status" value="2"/>
</dbReference>
<sequence length="283" mass="29276">MHLLAAACISACVFSASALAQGPEPAPSSRVVSVDLCADAYVMALSGHNTIAAMSWQAGDPVSGVSGPALDLPRTGQDAEDILGFEPDIVLYGPGGPGRALPILDAAGVEAVTLEWGEDFAVIGRNMRHVGEAFATLAIADDFIAEMDARLAALEARSEARGYRPSVFYLSASGGTAGSGTLVDAAIQAAGGRNAATEAGAQGWTPADPEWALRVEPDLVVTSYFRDGYNSINNTGIRHSAFRDLLNRTPRVDVASSAWSCAGPRLILAAEAIADAFDALEAE</sequence>
<keyword evidence="1" id="KW-0732">Signal</keyword>
<feature type="domain" description="Fe/B12 periplasmic-binding" evidence="2">
    <location>
        <begin position="30"/>
        <end position="283"/>
    </location>
</feature>
<dbReference type="PROSITE" id="PS50983">
    <property type="entry name" value="FE_B12_PBP"/>
    <property type="match status" value="1"/>
</dbReference>
<name>A0ABU7LYH5_9PROT</name>
<gene>
    <name evidence="3" type="ORF">V0U35_07410</name>
</gene>
<evidence type="ECO:0000313" key="4">
    <source>
        <dbReference type="Proteomes" id="UP001310692"/>
    </source>
</evidence>
<dbReference type="RefSeq" id="WP_330196046.1">
    <property type="nucleotide sequence ID" value="NZ_JAZDRO010000002.1"/>
</dbReference>
<dbReference type="InterPro" id="IPR050902">
    <property type="entry name" value="ABC_Transporter_SBP"/>
</dbReference>
<comment type="caution">
    <text evidence="3">The sequence shown here is derived from an EMBL/GenBank/DDBJ whole genome shotgun (WGS) entry which is preliminary data.</text>
</comment>
<dbReference type="PANTHER" id="PTHR30535:SF34">
    <property type="entry name" value="MOLYBDATE-BINDING PROTEIN MOLA"/>
    <property type="match status" value="1"/>
</dbReference>
<dbReference type="SUPFAM" id="SSF53807">
    <property type="entry name" value="Helical backbone' metal receptor"/>
    <property type="match status" value="1"/>
</dbReference>
<dbReference type="Proteomes" id="UP001310692">
    <property type="component" value="Unassembled WGS sequence"/>
</dbReference>
<feature type="chain" id="PRO_5045648355" evidence="1">
    <location>
        <begin position="21"/>
        <end position="283"/>
    </location>
</feature>